<dbReference type="InterPro" id="IPR036097">
    <property type="entry name" value="HisK_dim/P_sf"/>
</dbReference>
<feature type="transmembrane region" description="Helical" evidence="7">
    <location>
        <begin position="21"/>
        <end position="43"/>
    </location>
</feature>
<comment type="catalytic activity">
    <reaction evidence="1">
        <text>ATP + protein L-histidine = ADP + protein N-phospho-L-histidine.</text>
        <dbReference type="EC" id="2.7.13.3"/>
    </reaction>
</comment>
<feature type="transmembrane region" description="Helical" evidence="7">
    <location>
        <begin position="128"/>
        <end position="145"/>
    </location>
</feature>
<reference evidence="9" key="1">
    <citation type="submission" date="2023-05" db="EMBL/GenBank/DDBJ databases">
        <authorList>
            <person name="Zhang X."/>
        </authorList>
    </citation>
    <scope>NUCLEOTIDE SEQUENCE</scope>
    <source>
        <strain evidence="9">BD1B2-1</strain>
    </source>
</reference>
<dbReference type="InterPro" id="IPR003661">
    <property type="entry name" value="HisK_dim/P_dom"/>
</dbReference>
<evidence type="ECO:0000256" key="6">
    <source>
        <dbReference type="ARBA" id="ARBA00023012"/>
    </source>
</evidence>
<evidence type="ECO:0000313" key="10">
    <source>
        <dbReference type="Proteomes" id="UP001232063"/>
    </source>
</evidence>
<keyword evidence="3" id="KW-0597">Phosphoprotein</keyword>
<keyword evidence="7" id="KW-0472">Membrane</keyword>
<dbReference type="GO" id="GO:0000155">
    <property type="term" value="F:phosphorelay sensor kinase activity"/>
    <property type="evidence" value="ECO:0007669"/>
    <property type="project" value="InterPro"/>
</dbReference>
<dbReference type="CDD" id="cd00075">
    <property type="entry name" value="HATPase"/>
    <property type="match status" value="1"/>
</dbReference>
<comment type="caution">
    <text evidence="9">The sequence shown here is derived from an EMBL/GenBank/DDBJ whole genome shotgun (WGS) entry which is preliminary data.</text>
</comment>
<dbReference type="FunFam" id="3.30.565.10:FF:000006">
    <property type="entry name" value="Sensor histidine kinase WalK"/>
    <property type="match status" value="1"/>
</dbReference>
<dbReference type="PRINTS" id="PR00344">
    <property type="entry name" value="BCTRLSENSOR"/>
</dbReference>
<dbReference type="Pfam" id="PF00512">
    <property type="entry name" value="HisKA"/>
    <property type="match status" value="1"/>
</dbReference>
<dbReference type="InterPro" id="IPR036890">
    <property type="entry name" value="HATPase_C_sf"/>
</dbReference>
<dbReference type="InterPro" id="IPR003594">
    <property type="entry name" value="HATPase_dom"/>
</dbReference>
<evidence type="ECO:0000256" key="4">
    <source>
        <dbReference type="ARBA" id="ARBA00022679"/>
    </source>
</evidence>
<evidence type="ECO:0000256" key="3">
    <source>
        <dbReference type="ARBA" id="ARBA00022553"/>
    </source>
</evidence>
<dbReference type="Gene3D" id="1.10.287.130">
    <property type="match status" value="1"/>
</dbReference>
<evidence type="ECO:0000256" key="2">
    <source>
        <dbReference type="ARBA" id="ARBA00012438"/>
    </source>
</evidence>
<accession>A0AAE3R3K8</accession>
<dbReference type="CDD" id="cd00082">
    <property type="entry name" value="HisKA"/>
    <property type="match status" value="1"/>
</dbReference>
<keyword evidence="6" id="KW-0902">Two-component regulatory system</keyword>
<keyword evidence="5 9" id="KW-0418">Kinase</keyword>
<feature type="transmembrane region" description="Helical" evidence="7">
    <location>
        <begin position="78"/>
        <end position="95"/>
    </location>
</feature>
<dbReference type="Pfam" id="PF02518">
    <property type="entry name" value="HATPase_c"/>
    <property type="match status" value="1"/>
</dbReference>
<dbReference type="InterPro" id="IPR004358">
    <property type="entry name" value="Sig_transdc_His_kin-like_C"/>
</dbReference>
<keyword evidence="7" id="KW-0812">Transmembrane</keyword>
<protein>
    <recommendedName>
        <fullName evidence="2">histidine kinase</fullName>
        <ecNumber evidence="2">2.7.13.3</ecNumber>
    </recommendedName>
</protein>
<dbReference type="SUPFAM" id="SSF47384">
    <property type="entry name" value="Homodimeric domain of signal transducing histidine kinase"/>
    <property type="match status" value="1"/>
</dbReference>
<feature type="domain" description="Histidine kinase" evidence="8">
    <location>
        <begin position="220"/>
        <end position="432"/>
    </location>
</feature>
<dbReference type="SMART" id="SM00387">
    <property type="entry name" value="HATPase_c"/>
    <property type="match status" value="1"/>
</dbReference>
<evidence type="ECO:0000259" key="8">
    <source>
        <dbReference type="PROSITE" id="PS50109"/>
    </source>
</evidence>
<dbReference type="PANTHER" id="PTHR43711:SF31">
    <property type="entry name" value="HISTIDINE KINASE"/>
    <property type="match status" value="1"/>
</dbReference>
<dbReference type="Gene3D" id="3.30.565.10">
    <property type="entry name" value="Histidine kinase-like ATPase, C-terminal domain"/>
    <property type="match status" value="1"/>
</dbReference>
<organism evidence="9 10">
    <name type="scientific">Xanthocytophaga agilis</name>
    <dbReference type="NCBI Taxonomy" id="3048010"/>
    <lineage>
        <taxon>Bacteria</taxon>
        <taxon>Pseudomonadati</taxon>
        <taxon>Bacteroidota</taxon>
        <taxon>Cytophagia</taxon>
        <taxon>Cytophagales</taxon>
        <taxon>Rhodocytophagaceae</taxon>
        <taxon>Xanthocytophaga</taxon>
    </lineage>
</organism>
<dbReference type="PANTHER" id="PTHR43711">
    <property type="entry name" value="TWO-COMPONENT HISTIDINE KINASE"/>
    <property type="match status" value="1"/>
</dbReference>
<feature type="transmembrane region" description="Helical" evidence="7">
    <location>
        <begin position="165"/>
        <end position="183"/>
    </location>
</feature>
<feature type="transmembrane region" description="Helical" evidence="7">
    <location>
        <begin position="55"/>
        <end position="71"/>
    </location>
</feature>
<evidence type="ECO:0000256" key="1">
    <source>
        <dbReference type="ARBA" id="ARBA00000085"/>
    </source>
</evidence>
<dbReference type="Proteomes" id="UP001232063">
    <property type="component" value="Unassembled WGS sequence"/>
</dbReference>
<gene>
    <name evidence="9" type="ORF">QNI22_09925</name>
</gene>
<evidence type="ECO:0000313" key="9">
    <source>
        <dbReference type="EMBL" id="MDJ1500967.1"/>
    </source>
</evidence>
<keyword evidence="4" id="KW-0808">Transferase</keyword>
<evidence type="ECO:0000256" key="7">
    <source>
        <dbReference type="SAM" id="Phobius"/>
    </source>
</evidence>
<dbReference type="EC" id="2.7.13.3" evidence="2"/>
<evidence type="ECO:0000256" key="5">
    <source>
        <dbReference type="ARBA" id="ARBA00022777"/>
    </source>
</evidence>
<keyword evidence="10" id="KW-1185">Reference proteome</keyword>
<name>A0AAE3R3K8_9BACT</name>
<dbReference type="PROSITE" id="PS50109">
    <property type="entry name" value="HIS_KIN"/>
    <property type="match status" value="1"/>
</dbReference>
<dbReference type="SUPFAM" id="SSF55874">
    <property type="entry name" value="ATPase domain of HSP90 chaperone/DNA topoisomerase II/histidine kinase"/>
    <property type="match status" value="1"/>
</dbReference>
<dbReference type="SMART" id="SM00388">
    <property type="entry name" value="HisKA"/>
    <property type="match status" value="1"/>
</dbReference>
<dbReference type="InterPro" id="IPR005467">
    <property type="entry name" value="His_kinase_dom"/>
</dbReference>
<dbReference type="EMBL" id="JASJOU010000002">
    <property type="protein sequence ID" value="MDJ1500967.1"/>
    <property type="molecule type" value="Genomic_DNA"/>
</dbReference>
<feature type="transmembrane region" description="Helical" evidence="7">
    <location>
        <begin position="101"/>
        <end position="121"/>
    </location>
</feature>
<proteinExistence type="predicted"/>
<dbReference type="InterPro" id="IPR050736">
    <property type="entry name" value="Sensor_HK_Regulatory"/>
</dbReference>
<sequence length="432" mass="50005">MKELLSRIIVGKDPVVESRIAHTRILLTGQVAMVGMFISLFYIIRNLILQLNVSYHYHAILLSLMILVVVLNRKGHHLAAKILFLTTTNFLIFLFSSTASYYTGSFIYFIPIFLAAFVLFGYEERIKAIFFFLLTLFLFILAHLIDLHLVPQVTLSTRKMFESFIVNFFTASFLTMLLINFLIRENYYYTKELIQNEEQLLEKNTQLTKINQELDQFVYSTSHDLRSPLSTILGLLQVMELEKEKENAGYYIDLIRNRVHALDHVIGEILDYAWNQKTGIQQDAINLHALLTEILTNFLQDEKTQKLSIEIEVPPTLEIISDRRRLKIILLNLLSNAIRYHKYDQSKPFIRVSSTIHQNQLEICVEDNGPGIHPDHQEKIFEMFYRASDKTTGSGLGLYIVKETTEKIGGTIHLRSEYGKGSSFMVRLPILQ</sequence>
<dbReference type="RefSeq" id="WP_314510463.1">
    <property type="nucleotide sequence ID" value="NZ_JASJOU010000002.1"/>
</dbReference>
<dbReference type="AlphaFoldDB" id="A0AAE3R3K8"/>
<keyword evidence="7" id="KW-1133">Transmembrane helix</keyword>